<keyword evidence="2" id="KW-1185">Reference proteome</keyword>
<gene>
    <name evidence="1" type="ORF">BJY01DRAFT_143046</name>
</gene>
<reference evidence="1 2" key="1">
    <citation type="submission" date="2024-07" db="EMBL/GenBank/DDBJ databases">
        <title>Section-level genome sequencing and comparative genomics of Aspergillus sections Usti and Cavernicolus.</title>
        <authorList>
            <consortium name="Lawrence Berkeley National Laboratory"/>
            <person name="Nybo J.L."/>
            <person name="Vesth T.C."/>
            <person name="Theobald S."/>
            <person name="Frisvad J.C."/>
            <person name="Larsen T.O."/>
            <person name="Kjaerboelling I."/>
            <person name="Rothschild-Mancinelli K."/>
            <person name="Lyhne E.K."/>
            <person name="Kogle M.E."/>
            <person name="Barry K."/>
            <person name="Clum A."/>
            <person name="Na H."/>
            <person name="Ledsgaard L."/>
            <person name="Lin J."/>
            <person name="Lipzen A."/>
            <person name="Kuo A."/>
            <person name="Riley R."/>
            <person name="Mondo S."/>
            <person name="Labutti K."/>
            <person name="Haridas S."/>
            <person name="Pangalinan J."/>
            <person name="Salamov A.A."/>
            <person name="Simmons B.A."/>
            <person name="Magnuson J.K."/>
            <person name="Chen J."/>
            <person name="Drula E."/>
            <person name="Henrissat B."/>
            <person name="Wiebenga A."/>
            <person name="Lubbers R.J."/>
            <person name="Gomes A.C."/>
            <person name="Makela M.R."/>
            <person name="Stajich J."/>
            <person name="Grigoriev I.V."/>
            <person name="Mortensen U.H."/>
            <person name="De Vries R.P."/>
            <person name="Baker S.E."/>
            <person name="Andersen M.R."/>
        </authorList>
    </citation>
    <scope>NUCLEOTIDE SEQUENCE [LARGE SCALE GENOMIC DNA]</scope>
    <source>
        <strain evidence="1 2">CBS 123904</strain>
    </source>
</reference>
<accession>A0ABR4IGL4</accession>
<name>A0ABR4IGL4_9EURO</name>
<dbReference type="Proteomes" id="UP001610446">
    <property type="component" value="Unassembled WGS sequence"/>
</dbReference>
<sequence>MSVSFSVKSRCAWISSRTERKRESSTICVTVSTIRLILETKSRKSFSPTLAPSSLLSSRWLSPTPRNCSAMLSASGFPVRFVSAENLLQTEQRVRAVSPLTGDQLHIVVIGPCLVGLKLLTQKRHAVRDLADDYILCTDGSINVVVCLDIE</sequence>
<evidence type="ECO:0000313" key="1">
    <source>
        <dbReference type="EMBL" id="KAL2826906.1"/>
    </source>
</evidence>
<proteinExistence type="predicted"/>
<organism evidence="1 2">
    <name type="scientific">Aspergillus pseudoustus</name>
    <dbReference type="NCBI Taxonomy" id="1810923"/>
    <lineage>
        <taxon>Eukaryota</taxon>
        <taxon>Fungi</taxon>
        <taxon>Dikarya</taxon>
        <taxon>Ascomycota</taxon>
        <taxon>Pezizomycotina</taxon>
        <taxon>Eurotiomycetes</taxon>
        <taxon>Eurotiomycetidae</taxon>
        <taxon>Eurotiales</taxon>
        <taxon>Aspergillaceae</taxon>
        <taxon>Aspergillus</taxon>
        <taxon>Aspergillus subgen. Nidulantes</taxon>
    </lineage>
</organism>
<evidence type="ECO:0000313" key="2">
    <source>
        <dbReference type="Proteomes" id="UP001610446"/>
    </source>
</evidence>
<comment type="caution">
    <text evidence="1">The sequence shown here is derived from an EMBL/GenBank/DDBJ whole genome shotgun (WGS) entry which is preliminary data.</text>
</comment>
<dbReference type="EMBL" id="JBFXLU010000422">
    <property type="protein sequence ID" value="KAL2826906.1"/>
    <property type="molecule type" value="Genomic_DNA"/>
</dbReference>
<protein>
    <submittedName>
        <fullName evidence="1">Uncharacterized protein</fullName>
    </submittedName>
</protein>